<feature type="compositionally biased region" description="Polar residues" evidence="1">
    <location>
        <begin position="1"/>
        <end position="19"/>
    </location>
</feature>
<dbReference type="Proteomes" id="UP000521872">
    <property type="component" value="Unassembled WGS sequence"/>
</dbReference>
<proteinExistence type="predicted"/>
<feature type="region of interest" description="Disordered" evidence="1">
    <location>
        <begin position="1"/>
        <end position="21"/>
    </location>
</feature>
<protein>
    <submittedName>
        <fullName evidence="2">Uncharacterized protein</fullName>
    </submittedName>
</protein>
<organism evidence="2 3">
    <name type="scientific">Agrocybe pediades</name>
    <dbReference type="NCBI Taxonomy" id="84607"/>
    <lineage>
        <taxon>Eukaryota</taxon>
        <taxon>Fungi</taxon>
        <taxon>Dikarya</taxon>
        <taxon>Basidiomycota</taxon>
        <taxon>Agaricomycotina</taxon>
        <taxon>Agaricomycetes</taxon>
        <taxon>Agaricomycetidae</taxon>
        <taxon>Agaricales</taxon>
        <taxon>Agaricineae</taxon>
        <taxon>Strophariaceae</taxon>
        <taxon>Agrocybe</taxon>
    </lineage>
</organism>
<reference evidence="2 3" key="1">
    <citation type="submission" date="2019-12" db="EMBL/GenBank/DDBJ databases">
        <authorList>
            <person name="Floudas D."/>
            <person name="Bentzer J."/>
            <person name="Ahren D."/>
            <person name="Johansson T."/>
            <person name="Persson P."/>
            <person name="Tunlid A."/>
        </authorList>
    </citation>
    <scope>NUCLEOTIDE SEQUENCE [LARGE SCALE GENOMIC DNA]</scope>
    <source>
        <strain evidence="2 3">CBS 102.39</strain>
    </source>
</reference>
<evidence type="ECO:0000313" key="2">
    <source>
        <dbReference type="EMBL" id="KAF4614015.1"/>
    </source>
</evidence>
<evidence type="ECO:0000256" key="1">
    <source>
        <dbReference type="SAM" id="MobiDB-lite"/>
    </source>
</evidence>
<name>A0A8H4QMR5_9AGAR</name>
<dbReference type="EMBL" id="JAACJL010000045">
    <property type="protein sequence ID" value="KAF4614015.1"/>
    <property type="molecule type" value="Genomic_DNA"/>
</dbReference>
<accession>A0A8H4QMR5</accession>
<gene>
    <name evidence="2" type="ORF">D9613_007431</name>
</gene>
<keyword evidence="3" id="KW-1185">Reference proteome</keyword>
<evidence type="ECO:0000313" key="3">
    <source>
        <dbReference type="Proteomes" id="UP000521872"/>
    </source>
</evidence>
<sequence>MEGNSGLSTSNARFSASDTQPKKTAFARKDFLRGLATISSYLAEADRQWPERSPQMPEHISSFGLAMTHLVVSWRKGASKRRNEPIRAVAYGTGCGALLDKEGSSRISSDQLNLVFFTTEDALKVLEANYCCVGLSGVQGETPMFEALNDFPDDWLECRLTREAQRRDSAAHVRWLGDNCDLKILDYVYANVEDRWQKRVMNHWKGPPMSSGSEDLEEYRAQPLPYQWKEGYLADYSDLSRQDIIFESDKLVVYSAKQDFQLAYAMSKLGTEPYKGDSSFRRVTKEKAKAKELATAKRLDHKKYAMLIEERRQEEVSARMWNQRFSVDLLRRLVVSQSKGTRPLRRSEVFKQEYPFTFPDDEATNQINHSYRAKYGHNGIE</sequence>
<comment type="caution">
    <text evidence="2">The sequence shown here is derived from an EMBL/GenBank/DDBJ whole genome shotgun (WGS) entry which is preliminary data.</text>
</comment>
<dbReference type="AlphaFoldDB" id="A0A8H4QMR5"/>